<dbReference type="BioCyc" id="BSUB633149:G1GM8-1134-MONOMER"/>
<name>D9QP15_BRESC</name>
<protein>
    <recommendedName>
        <fullName evidence="4">DUF1176 domain-containing protein</fullName>
    </recommendedName>
</protein>
<dbReference type="RefSeq" id="WP_013268551.1">
    <property type="nucleotide sequence ID" value="NC_014375.1"/>
</dbReference>
<dbReference type="HOGENOM" id="CLU_043396_2_0_5"/>
<dbReference type="OrthoDB" id="330924at2"/>
<feature type="compositionally biased region" description="Low complexity" evidence="1">
    <location>
        <begin position="196"/>
        <end position="211"/>
    </location>
</feature>
<dbReference type="KEGG" id="bsb:Bresu_1136"/>
<keyword evidence="3" id="KW-1185">Reference proteome</keyword>
<dbReference type="eggNOG" id="COG5342">
    <property type="taxonomic scope" value="Bacteria"/>
</dbReference>
<feature type="region of interest" description="Disordered" evidence="1">
    <location>
        <begin position="19"/>
        <end position="44"/>
    </location>
</feature>
<proteinExistence type="predicted"/>
<dbReference type="Pfam" id="PF06674">
    <property type="entry name" value="DUF1176"/>
    <property type="match status" value="1"/>
</dbReference>
<evidence type="ECO:0000313" key="2">
    <source>
        <dbReference type="EMBL" id="ADL00448.1"/>
    </source>
</evidence>
<evidence type="ECO:0008006" key="4">
    <source>
        <dbReference type="Google" id="ProtNLM"/>
    </source>
</evidence>
<dbReference type="AlphaFoldDB" id="D9QP15"/>
<feature type="compositionally biased region" description="Basic and acidic residues" evidence="1">
    <location>
        <begin position="25"/>
        <end position="36"/>
    </location>
</feature>
<dbReference type="STRING" id="633149.Bresu_1136"/>
<sequence>MRLFGLVVTAIAVTACGEGSAAKSPEPDVGRTDEAKASPIPDRPGERTFRDWYAVCDNANGCYAFGRASEGVGWVRIAIAAGPDAQPGVVVGFWPENGSFGGPLTARVDGTDLIAATDAVGDEDDYPAATVRADQVTRLIDAMGQGEAMTLAAGTETVTISLSGAAASLLWIDERQGRLGTSMALIRKGDRTASSVPAGPTVPEVTPAPAVSQGRYGDQEGQTLPAAVAALPDVVQCRADTDFNPDLQAAIVSAKLDANTVLWGVPCGAGAYNFANAWFTTRPDGSNPRRLTFPSTGEPLDLLVNAAYDPATRVIDAFDKGRGLGDCGTASSWTWTDRGFVLRSSTAMPDCYGVPSEYWPTFWVTR</sequence>
<dbReference type="Proteomes" id="UP000002696">
    <property type="component" value="Chromosome"/>
</dbReference>
<accession>D9QP15</accession>
<organism evidence="2 3">
    <name type="scientific">Brevundimonas subvibrioides (strain ATCC 15264 / DSM 4735 / LMG 14903 / NBRC 16000 / CB 81)</name>
    <name type="common">Caulobacter subvibrioides</name>
    <dbReference type="NCBI Taxonomy" id="633149"/>
    <lineage>
        <taxon>Bacteria</taxon>
        <taxon>Pseudomonadati</taxon>
        <taxon>Pseudomonadota</taxon>
        <taxon>Alphaproteobacteria</taxon>
        <taxon>Caulobacterales</taxon>
        <taxon>Caulobacteraceae</taxon>
        <taxon>Brevundimonas</taxon>
    </lineage>
</organism>
<dbReference type="EMBL" id="CP002102">
    <property type="protein sequence ID" value="ADL00448.1"/>
    <property type="molecule type" value="Genomic_DNA"/>
</dbReference>
<dbReference type="PROSITE" id="PS51257">
    <property type="entry name" value="PROKAR_LIPOPROTEIN"/>
    <property type="match status" value="1"/>
</dbReference>
<dbReference type="InterPro" id="IPR009560">
    <property type="entry name" value="DUF1176"/>
</dbReference>
<dbReference type="FunCoup" id="D9QP15">
    <property type="interactions" value="4"/>
</dbReference>
<evidence type="ECO:0000313" key="3">
    <source>
        <dbReference type="Proteomes" id="UP000002696"/>
    </source>
</evidence>
<gene>
    <name evidence="2" type="ordered locus">Bresu_1136</name>
</gene>
<evidence type="ECO:0000256" key="1">
    <source>
        <dbReference type="SAM" id="MobiDB-lite"/>
    </source>
</evidence>
<reference evidence="3" key="1">
    <citation type="journal article" date="2011" name="J. Bacteriol.">
        <title>Genome sequences of eight morphologically diverse alphaproteobacteria.</title>
        <authorList>
            <consortium name="US DOE Joint Genome Institute"/>
            <person name="Brown P.J."/>
            <person name="Kysela D.T."/>
            <person name="Buechlein A."/>
            <person name="Hemmerich C."/>
            <person name="Brun Y.V."/>
        </authorList>
    </citation>
    <scope>NUCLEOTIDE SEQUENCE [LARGE SCALE GENOMIC DNA]</scope>
    <source>
        <strain evidence="3">ATCC 15264 / DSM 4735 / LMG 14903 / NBRC 16000 / CB 81</strain>
    </source>
</reference>
<feature type="region of interest" description="Disordered" evidence="1">
    <location>
        <begin position="191"/>
        <end position="218"/>
    </location>
</feature>
<dbReference type="InParanoid" id="D9QP15"/>